<dbReference type="Gene3D" id="2.60.40.1220">
    <property type="match status" value="1"/>
</dbReference>
<evidence type="ECO:0000259" key="11">
    <source>
        <dbReference type="Pfam" id="PF04234"/>
    </source>
</evidence>
<feature type="transmembrane region" description="Helical" evidence="9">
    <location>
        <begin position="268"/>
        <end position="296"/>
    </location>
</feature>
<evidence type="ECO:0000256" key="2">
    <source>
        <dbReference type="ARBA" id="ARBA00022475"/>
    </source>
</evidence>
<keyword evidence="8 9" id="KW-0472">Membrane</keyword>
<keyword evidence="5 10" id="KW-0732">Signal</keyword>
<evidence type="ECO:0000259" key="12">
    <source>
        <dbReference type="Pfam" id="PF05425"/>
    </source>
</evidence>
<evidence type="ECO:0000256" key="10">
    <source>
        <dbReference type="SAM" id="SignalP"/>
    </source>
</evidence>
<comment type="subcellular location">
    <subcellularLocation>
        <location evidence="1">Cell membrane</location>
        <topology evidence="1">Multi-pass membrane protein</topology>
    </subcellularLocation>
</comment>
<proteinExistence type="predicted"/>
<dbReference type="InterPro" id="IPR014755">
    <property type="entry name" value="Cu-Rt/internalin_Ig-like"/>
</dbReference>
<dbReference type="SUPFAM" id="SSF81296">
    <property type="entry name" value="E set domains"/>
    <property type="match status" value="1"/>
</dbReference>
<evidence type="ECO:0000256" key="6">
    <source>
        <dbReference type="ARBA" id="ARBA00022989"/>
    </source>
</evidence>
<keyword evidence="4" id="KW-0479">Metal-binding</keyword>
<reference evidence="13 14" key="1">
    <citation type="submission" date="2021-07" db="EMBL/GenBank/DDBJ databases">
        <title>Actinomadura sp. PM05-2 isolated from lichen.</title>
        <authorList>
            <person name="Somphong A."/>
            <person name="Phongsopitanun W."/>
            <person name="Tanasupawat S."/>
            <person name="Peongsungnone V."/>
        </authorList>
    </citation>
    <scope>NUCLEOTIDE SEQUENCE [LARGE SCALE GENOMIC DNA]</scope>
    <source>
        <strain evidence="13 14">PM05-2</strain>
    </source>
</reference>
<dbReference type="InterPro" id="IPR007348">
    <property type="entry name" value="CopC_dom"/>
</dbReference>
<feature type="domain" description="Copper resistance protein D" evidence="12">
    <location>
        <begin position="305"/>
        <end position="395"/>
    </location>
</feature>
<accession>A0ABS7G596</accession>
<dbReference type="RefSeq" id="WP_220170777.1">
    <property type="nucleotide sequence ID" value="NZ_JAIBOA010000036.1"/>
</dbReference>
<keyword evidence="6 9" id="KW-1133">Transmembrane helix</keyword>
<dbReference type="EMBL" id="JAIBOA010000036">
    <property type="protein sequence ID" value="MBW8487540.1"/>
    <property type="molecule type" value="Genomic_DNA"/>
</dbReference>
<protein>
    <submittedName>
        <fullName evidence="13">Copper resistance protein CopC</fullName>
    </submittedName>
</protein>
<feature type="transmembrane region" description="Helical" evidence="9">
    <location>
        <begin position="346"/>
        <end position="364"/>
    </location>
</feature>
<dbReference type="Proteomes" id="UP000774570">
    <property type="component" value="Unassembled WGS sequence"/>
</dbReference>
<feature type="transmembrane region" description="Helical" evidence="9">
    <location>
        <begin position="242"/>
        <end position="262"/>
    </location>
</feature>
<feature type="signal peptide" evidence="10">
    <location>
        <begin position="1"/>
        <end position="21"/>
    </location>
</feature>
<dbReference type="Pfam" id="PF04234">
    <property type="entry name" value="CopC"/>
    <property type="match status" value="1"/>
</dbReference>
<evidence type="ECO:0000256" key="5">
    <source>
        <dbReference type="ARBA" id="ARBA00022729"/>
    </source>
</evidence>
<dbReference type="PANTHER" id="PTHR34820:SF4">
    <property type="entry name" value="INNER MEMBRANE PROTEIN YEBZ"/>
    <property type="match status" value="1"/>
</dbReference>
<evidence type="ECO:0000313" key="14">
    <source>
        <dbReference type="Proteomes" id="UP000774570"/>
    </source>
</evidence>
<keyword evidence="2" id="KW-1003">Cell membrane</keyword>
<keyword evidence="7" id="KW-0186">Copper</keyword>
<evidence type="ECO:0000256" key="7">
    <source>
        <dbReference type="ARBA" id="ARBA00023008"/>
    </source>
</evidence>
<dbReference type="PANTHER" id="PTHR34820">
    <property type="entry name" value="INNER MEMBRANE PROTEIN YEBZ"/>
    <property type="match status" value="1"/>
</dbReference>
<feature type="transmembrane region" description="Helical" evidence="9">
    <location>
        <begin position="142"/>
        <end position="165"/>
    </location>
</feature>
<dbReference type="InterPro" id="IPR032694">
    <property type="entry name" value="CopC/D"/>
</dbReference>
<feature type="domain" description="CopC" evidence="11">
    <location>
        <begin position="22"/>
        <end position="116"/>
    </location>
</feature>
<feature type="non-terminal residue" evidence="13">
    <location>
        <position position="1"/>
    </location>
</feature>
<dbReference type="InterPro" id="IPR008457">
    <property type="entry name" value="Cu-R_CopD_dom"/>
</dbReference>
<keyword evidence="3 9" id="KW-0812">Transmembrane</keyword>
<dbReference type="Pfam" id="PF05425">
    <property type="entry name" value="CopD"/>
    <property type="match status" value="1"/>
</dbReference>
<dbReference type="InterPro" id="IPR014756">
    <property type="entry name" value="Ig_E-set"/>
</dbReference>
<evidence type="ECO:0000256" key="4">
    <source>
        <dbReference type="ARBA" id="ARBA00022723"/>
    </source>
</evidence>
<feature type="transmembrane region" description="Helical" evidence="9">
    <location>
        <begin position="177"/>
        <end position="195"/>
    </location>
</feature>
<evidence type="ECO:0000256" key="1">
    <source>
        <dbReference type="ARBA" id="ARBA00004651"/>
    </source>
</evidence>
<feature type="chain" id="PRO_5046194575" evidence="10">
    <location>
        <begin position="22"/>
        <end position="506"/>
    </location>
</feature>
<evidence type="ECO:0000256" key="3">
    <source>
        <dbReference type="ARBA" id="ARBA00022692"/>
    </source>
</evidence>
<keyword evidence="14" id="KW-1185">Reference proteome</keyword>
<evidence type="ECO:0000256" key="9">
    <source>
        <dbReference type="SAM" id="Phobius"/>
    </source>
</evidence>
<feature type="transmembrane region" description="Helical" evidence="9">
    <location>
        <begin position="210"/>
        <end position="230"/>
    </location>
</feature>
<name>A0ABS7G596_9ACTN</name>
<evidence type="ECO:0000313" key="13">
    <source>
        <dbReference type="EMBL" id="MBW8487540.1"/>
    </source>
</evidence>
<sequence length="506" mass="51707">AAAVAVAVLALLLALARPAGAHALLVSSDPAYGAALASAPARVTLRFSEAVHLSRDSVTVRDAAGTLVSQGAAAHAGRDDTAAVALRGGLPHGTYIVTWRLVSADTHPVGGSLEFGIGGPPDPGAAPAPPEPSALLTYAAGLAHAAALLGFALFAGLVLFGWLVWPDALVRRAPRQLLTIGGWLLAVATVAQLLLQGPRTGESLAGTLGYRYGQAAVARLVLLAVAGWALRARTPSRARRVLAGGAVTGALFSEALLGHAAAGGDAPFAVFAVTLHLAAMCLWTGGLTVLVLLVLARPRPDAPLLLRRWSRAAAWAVGVLAVTGAYQAWREVGAFPALGGTPYGRLLLVKLGLFAAALAAAGVARRRLGARTALRRAAAVELTAHLAVLAVTATLTGSRPARTDYGPPFRTTAAAGETRVRVEVAATRTGPQQITVSAPGLAAVTGGLALPGEHLGPFDVRFRPDGPGRFTSQGAAAPRPGTWRLRLSLTTGDPLVHVLTVPYRVH</sequence>
<organism evidence="13 14">
    <name type="scientific">Actinomadura parmotrematis</name>
    <dbReference type="NCBI Taxonomy" id="2864039"/>
    <lineage>
        <taxon>Bacteria</taxon>
        <taxon>Bacillati</taxon>
        <taxon>Actinomycetota</taxon>
        <taxon>Actinomycetes</taxon>
        <taxon>Streptosporangiales</taxon>
        <taxon>Thermomonosporaceae</taxon>
        <taxon>Actinomadura</taxon>
    </lineage>
</organism>
<feature type="transmembrane region" description="Helical" evidence="9">
    <location>
        <begin position="308"/>
        <end position="326"/>
    </location>
</feature>
<gene>
    <name evidence="13" type="ORF">K1Y72_34660</name>
</gene>
<comment type="caution">
    <text evidence="13">The sequence shown here is derived from an EMBL/GenBank/DDBJ whole genome shotgun (WGS) entry which is preliminary data.</text>
</comment>
<evidence type="ECO:0000256" key="8">
    <source>
        <dbReference type="ARBA" id="ARBA00023136"/>
    </source>
</evidence>